<organism evidence="1">
    <name type="scientific">uncultured Leptolyngbya sp</name>
    <dbReference type="NCBI Taxonomy" id="332963"/>
    <lineage>
        <taxon>Bacteria</taxon>
        <taxon>Bacillati</taxon>
        <taxon>Cyanobacteriota</taxon>
        <taxon>Cyanophyceae</taxon>
        <taxon>Leptolyngbyales</taxon>
        <taxon>Leptolyngbyaceae</taxon>
        <taxon>Leptolyngbya group</taxon>
        <taxon>Leptolyngbya</taxon>
        <taxon>environmental samples</taxon>
    </lineage>
</organism>
<name>A0A6J4KUG9_9CYAN</name>
<dbReference type="AlphaFoldDB" id="A0A6J4KUG9"/>
<protein>
    <submittedName>
        <fullName evidence="1">Uncharacterized protein</fullName>
    </submittedName>
</protein>
<gene>
    <name evidence="1" type="ORF">AVDCRST_MAG94-1144</name>
</gene>
<evidence type="ECO:0000313" key="1">
    <source>
        <dbReference type="EMBL" id="CAA9314586.1"/>
    </source>
</evidence>
<proteinExistence type="predicted"/>
<dbReference type="EMBL" id="CADCTY010000388">
    <property type="protein sequence ID" value="CAA9314586.1"/>
    <property type="molecule type" value="Genomic_DNA"/>
</dbReference>
<accession>A0A6J4KUG9</accession>
<reference evidence="1" key="1">
    <citation type="submission" date="2020-02" db="EMBL/GenBank/DDBJ databases">
        <authorList>
            <person name="Meier V. D."/>
        </authorList>
    </citation>
    <scope>NUCLEOTIDE SEQUENCE</scope>
    <source>
        <strain evidence="1">AVDCRST_MAG94</strain>
    </source>
</reference>
<sequence>MSLGASDRAAMRCALYWCDLELHPSLQRTTASASIALLLAFTSLYPLPDRTTEGFNELKADR</sequence>